<dbReference type="Gene3D" id="3.30.420.10">
    <property type="entry name" value="Ribonuclease H-like superfamily/Ribonuclease H"/>
    <property type="match status" value="1"/>
</dbReference>
<proteinExistence type="predicted"/>
<dbReference type="InterPro" id="IPR036397">
    <property type="entry name" value="RNaseH_sf"/>
</dbReference>
<gene>
    <name evidence="1" type="ORF">QTP70_001010</name>
</gene>
<protein>
    <submittedName>
        <fullName evidence="1">Uncharacterized protein</fullName>
    </submittedName>
</protein>
<keyword evidence="2" id="KW-1185">Reference proteome</keyword>
<dbReference type="Proteomes" id="UP001274896">
    <property type="component" value="Unassembled WGS sequence"/>
</dbReference>
<dbReference type="EMBL" id="JAUCMX010000004">
    <property type="protein sequence ID" value="KAK3547928.1"/>
    <property type="molecule type" value="Genomic_DNA"/>
</dbReference>
<name>A0AAE0R9Y1_9TELE</name>
<accession>A0AAE0R9Y1</accession>
<reference evidence="1" key="1">
    <citation type="submission" date="2023-06" db="EMBL/GenBank/DDBJ databases">
        <title>Male Hemibagrus guttatus genome.</title>
        <authorList>
            <person name="Bian C."/>
        </authorList>
    </citation>
    <scope>NUCLEOTIDE SEQUENCE</scope>
    <source>
        <strain evidence="1">Male_cb2023</strain>
        <tissue evidence="1">Muscle</tissue>
    </source>
</reference>
<dbReference type="InterPro" id="IPR052160">
    <property type="entry name" value="Gypsy_RT_Integrase-like"/>
</dbReference>
<evidence type="ECO:0000313" key="1">
    <source>
        <dbReference type="EMBL" id="KAK3547928.1"/>
    </source>
</evidence>
<evidence type="ECO:0000313" key="2">
    <source>
        <dbReference type="Proteomes" id="UP001274896"/>
    </source>
</evidence>
<dbReference type="GO" id="GO:0003676">
    <property type="term" value="F:nucleic acid binding"/>
    <property type="evidence" value="ECO:0007669"/>
    <property type="project" value="InterPro"/>
</dbReference>
<dbReference type="PANTHER" id="PTHR47266">
    <property type="entry name" value="ENDONUCLEASE-RELATED"/>
    <property type="match status" value="1"/>
</dbReference>
<comment type="caution">
    <text evidence="1">The sequence shown here is derived from an EMBL/GenBank/DDBJ whole genome shotgun (WGS) entry which is preliminary data.</text>
</comment>
<dbReference type="AlphaFoldDB" id="A0AAE0R9Y1"/>
<sequence>MQAEVQAFCRACLRCQQPAPQKPVPAPLIPLPLIGVPFERVRMDLVRPLPKSARGHEYILVMVDYATSIYI</sequence>
<organism evidence="1 2">
    <name type="scientific">Hemibagrus guttatus</name>
    <dbReference type="NCBI Taxonomy" id="175788"/>
    <lineage>
        <taxon>Eukaryota</taxon>
        <taxon>Metazoa</taxon>
        <taxon>Chordata</taxon>
        <taxon>Craniata</taxon>
        <taxon>Vertebrata</taxon>
        <taxon>Euteleostomi</taxon>
        <taxon>Actinopterygii</taxon>
        <taxon>Neopterygii</taxon>
        <taxon>Teleostei</taxon>
        <taxon>Ostariophysi</taxon>
        <taxon>Siluriformes</taxon>
        <taxon>Bagridae</taxon>
        <taxon>Hemibagrus</taxon>
    </lineage>
</organism>